<feature type="signal peptide" evidence="2">
    <location>
        <begin position="1"/>
        <end position="22"/>
    </location>
</feature>
<keyword evidence="1" id="KW-1133">Transmembrane helix</keyword>
<accession>A0A5N0V263</accession>
<comment type="caution">
    <text evidence="3">The sequence shown here is derived from an EMBL/GenBank/DDBJ whole genome shotgun (WGS) entry which is preliminary data.</text>
</comment>
<dbReference type="RefSeq" id="WP_144748228.1">
    <property type="nucleotide sequence ID" value="NZ_VMNW02000021.1"/>
</dbReference>
<protein>
    <recommendedName>
        <fullName evidence="5">DUF4267 domain-containing protein</fullName>
    </recommendedName>
</protein>
<sequence length="125" mass="12556">MKAPGKLVVTLAALRVAVGAAAYLAPQLNDNAVGAPEVGEPGQAVSTRFFGARDIAYGLGVLLAPAQARKLWLKVGIATDAADALAVYLSGVPGRKAAPMAIALGVGALGAGVLVHENRSARTRS</sequence>
<dbReference type="EMBL" id="VMNW02000021">
    <property type="protein sequence ID" value="KAA9160517.1"/>
    <property type="molecule type" value="Genomic_DNA"/>
</dbReference>
<proteinExistence type="predicted"/>
<feature type="chain" id="PRO_5024341708" description="DUF4267 domain-containing protein" evidence="2">
    <location>
        <begin position="23"/>
        <end position="125"/>
    </location>
</feature>
<reference evidence="3" key="1">
    <citation type="submission" date="2019-09" db="EMBL/GenBank/DDBJ databases">
        <authorList>
            <person name="Teo W.F.A."/>
            <person name="Duangmal K."/>
        </authorList>
    </citation>
    <scope>NUCLEOTIDE SEQUENCE [LARGE SCALE GENOMIC DNA]</scope>
    <source>
        <strain evidence="3">K81G1</strain>
    </source>
</reference>
<gene>
    <name evidence="3" type="ORF">FPZ12_016920</name>
</gene>
<keyword evidence="2" id="KW-0732">Signal</keyword>
<evidence type="ECO:0008006" key="5">
    <source>
        <dbReference type="Google" id="ProtNLM"/>
    </source>
</evidence>
<keyword evidence="1" id="KW-0472">Membrane</keyword>
<feature type="transmembrane region" description="Helical" evidence="1">
    <location>
        <begin position="97"/>
        <end position="115"/>
    </location>
</feature>
<dbReference type="AlphaFoldDB" id="A0A5N0V263"/>
<name>A0A5N0V263_9PSEU</name>
<evidence type="ECO:0000256" key="1">
    <source>
        <dbReference type="SAM" id="Phobius"/>
    </source>
</evidence>
<dbReference type="OrthoDB" id="4773974at2"/>
<evidence type="ECO:0000313" key="4">
    <source>
        <dbReference type="Proteomes" id="UP000319769"/>
    </source>
</evidence>
<evidence type="ECO:0000256" key="2">
    <source>
        <dbReference type="SAM" id="SignalP"/>
    </source>
</evidence>
<evidence type="ECO:0000313" key="3">
    <source>
        <dbReference type="EMBL" id="KAA9160517.1"/>
    </source>
</evidence>
<keyword evidence="1" id="KW-0812">Transmembrane</keyword>
<organism evidence="3 4">
    <name type="scientific">Amycolatopsis acidicola</name>
    <dbReference type="NCBI Taxonomy" id="2596893"/>
    <lineage>
        <taxon>Bacteria</taxon>
        <taxon>Bacillati</taxon>
        <taxon>Actinomycetota</taxon>
        <taxon>Actinomycetes</taxon>
        <taxon>Pseudonocardiales</taxon>
        <taxon>Pseudonocardiaceae</taxon>
        <taxon>Amycolatopsis</taxon>
    </lineage>
</organism>
<keyword evidence="4" id="KW-1185">Reference proteome</keyword>
<dbReference type="Proteomes" id="UP000319769">
    <property type="component" value="Unassembled WGS sequence"/>
</dbReference>